<dbReference type="SUPFAM" id="SSF53041">
    <property type="entry name" value="Resolvase-like"/>
    <property type="match status" value="1"/>
</dbReference>
<dbReference type="Pfam" id="PF00239">
    <property type="entry name" value="Resolvase"/>
    <property type="match status" value="1"/>
</dbReference>
<dbReference type="RefSeq" id="WP_021492398.1">
    <property type="nucleotide sequence ID" value="NZ_AVQG01000023.1"/>
</dbReference>
<dbReference type="Proteomes" id="UP000016504">
    <property type="component" value="Unassembled WGS sequence"/>
</dbReference>
<dbReference type="Pfam" id="PF13408">
    <property type="entry name" value="Zn_ribbon_recom"/>
    <property type="match status" value="1"/>
</dbReference>
<evidence type="ECO:0000313" key="5">
    <source>
        <dbReference type="EMBL" id="ERH56496.1"/>
    </source>
</evidence>
<name>U1TDF9_9PSED</name>
<evidence type="ECO:0008006" key="7">
    <source>
        <dbReference type="Google" id="ProtNLM"/>
    </source>
</evidence>
<gene>
    <name evidence="5" type="ORF">O204_04555</name>
</gene>
<dbReference type="Gene3D" id="3.90.1750.20">
    <property type="entry name" value="Putative Large Serine Recombinase, Chain B, Domain 2"/>
    <property type="match status" value="1"/>
</dbReference>
<dbReference type="Gene3D" id="3.40.50.1390">
    <property type="entry name" value="Resolvase, N-terminal catalytic domain"/>
    <property type="match status" value="1"/>
</dbReference>
<feature type="domain" description="Recombinase" evidence="4">
    <location>
        <begin position="176"/>
        <end position="296"/>
    </location>
</feature>
<keyword evidence="2" id="KW-0233">DNA recombination</keyword>
<evidence type="ECO:0000313" key="6">
    <source>
        <dbReference type="Proteomes" id="UP000016504"/>
    </source>
</evidence>
<dbReference type="InterPro" id="IPR036162">
    <property type="entry name" value="Resolvase-like_N_sf"/>
</dbReference>
<sequence>MPKVFSYVRFSSAKQSAGDSFERQIKAAKAFATSKGLELADPKDYLFFDAGRSAYKGRHIDDTSELARFLGYVEDGTVPVGSYLVIESLDRLSREKVRDALPRFLDLLAKGINVFTSLDQRTYTKDFDVTDLLVSIISMSRAHEESATKGSRVSSAWAKKHKEARDTGKPLGKLRPLWLDLTPDGYVLNPAHAQVVQRIFDLSAKGYGSRVIAATLNQDGIPTFSADRKNSSGLWGFSTIRHILESRTTLGEYQPHIFIGGERTPDGEPIKGYFPPVITEEQFYLAAAARASRRLHKVTKVTKNFNVLAGIFFCQKCGGTMHLQGFKDRKYFKCANKQKGMCDSGLIGAERSESVFREVLAKIDSLSLVRSSSGSLTKKLHVIDGRVEELRVKQANAESSHEEFPSRITAKLLQQIETDLETLNAEREALAQSLATDQVVSKSDFFESLDLTSYEGRAAANNLVKRLGVRISVMKLERMNECYAVSVEGTVSFLVYNREAALTIRSVDTDILDKQVMHGEITQDQRVRLEQIREMGNVQGTTSLVRALFNWEHVVASRADNG</sequence>
<accession>U1TDF9</accession>
<dbReference type="PROSITE" id="PS51737">
    <property type="entry name" value="RECOMBINASE_DNA_BIND"/>
    <property type="match status" value="1"/>
</dbReference>
<dbReference type="InterPro" id="IPR006119">
    <property type="entry name" value="Resolv_N"/>
</dbReference>
<keyword evidence="1" id="KW-0238">DNA-binding</keyword>
<dbReference type="EMBL" id="AVQG01000023">
    <property type="protein sequence ID" value="ERH56496.1"/>
    <property type="molecule type" value="Genomic_DNA"/>
</dbReference>
<reference evidence="5 6" key="1">
    <citation type="submission" date="2013-08" db="EMBL/GenBank/DDBJ databases">
        <title>Biodegradation of aromatic compounds in biofilm forming Pseudomonas isolated from sewage sludge.</title>
        <authorList>
            <person name="Qureshi A."/>
            <person name="Ghosh S."/>
            <person name="Khardenavis A.A."/>
            <person name="Kapley A."/>
            <person name="Purohit H.J."/>
        </authorList>
    </citation>
    <scope>NUCLEOTIDE SEQUENCE [LARGE SCALE GENOMIC DNA]</scope>
    <source>
        <strain evidence="5 6">EGD-AQ6</strain>
    </source>
</reference>
<dbReference type="GO" id="GO:0003677">
    <property type="term" value="F:DNA binding"/>
    <property type="evidence" value="ECO:0007669"/>
    <property type="project" value="UniProtKB-KW"/>
</dbReference>
<dbReference type="PANTHER" id="PTHR30461">
    <property type="entry name" value="DNA-INVERTASE FROM LAMBDOID PROPHAGE"/>
    <property type="match status" value="1"/>
</dbReference>
<comment type="caution">
    <text evidence="5">The sequence shown here is derived from an EMBL/GenBank/DDBJ whole genome shotgun (WGS) entry which is preliminary data.</text>
</comment>
<dbReference type="AlphaFoldDB" id="U1TDF9"/>
<dbReference type="InterPro" id="IPR011109">
    <property type="entry name" value="DNA_bind_recombinase_dom"/>
</dbReference>
<dbReference type="Pfam" id="PF07508">
    <property type="entry name" value="Recombinase"/>
    <property type="match status" value="1"/>
</dbReference>
<protein>
    <recommendedName>
        <fullName evidence="7">Recombinase family protein</fullName>
    </recommendedName>
</protein>
<dbReference type="InterPro" id="IPR038109">
    <property type="entry name" value="DNA_bind_recomb_sf"/>
</dbReference>
<organism evidence="5 6">
    <name type="scientific">Pseudomonas simiae</name>
    <dbReference type="NCBI Taxonomy" id="321846"/>
    <lineage>
        <taxon>Bacteria</taxon>
        <taxon>Pseudomonadati</taxon>
        <taxon>Pseudomonadota</taxon>
        <taxon>Gammaproteobacteria</taxon>
        <taxon>Pseudomonadales</taxon>
        <taxon>Pseudomonadaceae</taxon>
        <taxon>Pseudomonas</taxon>
    </lineage>
</organism>
<evidence type="ECO:0000259" key="4">
    <source>
        <dbReference type="PROSITE" id="PS51737"/>
    </source>
</evidence>
<feature type="domain" description="Resolvase/invertase-type recombinase catalytic" evidence="3">
    <location>
        <begin position="3"/>
        <end position="164"/>
    </location>
</feature>
<dbReference type="CDD" id="cd00338">
    <property type="entry name" value="Ser_Recombinase"/>
    <property type="match status" value="1"/>
</dbReference>
<dbReference type="PANTHER" id="PTHR30461:SF2">
    <property type="entry name" value="SERINE RECOMBINASE PINE-RELATED"/>
    <property type="match status" value="1"/>
</dbReference>
<dbReference type="SMART" id="SM00857">
    <property type="entry name" value="Resolvase"/>
    <property type="match status" value="1"/>
</dbReference>
<dbReference type="PROSITE" id="PS51736">
    <property type="entry name" value="RECOMBINASES_3"/>
    <property type="match status" value="1"/>
</dbReference>
<dbReference type="InterPro" id="IPR050639">
    <property type="entry name" value="SSR_resolvase"/>
</dbReference>
<evidence type="ECO:0000256" key="1">
    <source>
        <dbReference type="ARBA" id="ARBA00023125"/>
    </source>
</evidence>
<dbReference type="PATRIC" id="fig|1390371.3.peg.3440"/>
<evidence type="ECO:0000259" key="3">
    <source>
        <dbReference type="PROSITE" id="PS51736"/>
    </source>
</evidence>
<proteinExistence type="predicted"/>
<dbReference type="InterPro" id="IPR025827">
    <property type="entry name" value="Zn_ribbon_recom_dom"/>
</dbReference>
<dbReference type="GO" id="GO:0000150">
    <property type="term" value="F:DNA strand exchange activity"/>
    <property type="evidence" value="ECO:0007669"/>
    <property type="project" value="InterPro"/>
</dbReference>
<evidence type="ECO:0000256" key="2">
    <source>
        <dbReference type="ARBA" id="ARBA00023172"/>
    </source>
</evidence>